<dbReference type="EMBL" id="SSOD01000007">
    <property type="protein sequence ID" value="THF61238.1"/>
    <property type="molecule type" value="Genomic_DNA"/>
</dbReference>
<keyword evidence="6 7" id="KW-0030">Aminoacyl-tRNA synthetase</keyword>
<dbReference type="SUPFAM" id="SSF52374">
    <property type="entry name" value="Nucleotidylyl transferase"/>
    <property type="match status" value="1"/>
</dbReference>
<dbReference type="NCBIfam" id="NF004315">
    <property type="entry name" value="PRK05710.1-4"/>
    <property type="match status" value="1"/>
</dbReference>
<dbReference type="InterPro" id="IPR000924">
    <property type="entry name" value="Glu/Gln-tRNA-synth"/>
</dbReference>
<dbReference type="InterPro" id="IPR022380">
    <property type="entry name" value="Glu-Q_tRNA(Asp)_Synthase"/>
</dbReference>
<dbReference type="FunFam" id="3.40.50.620:FF:000093">
    <property type="entry name" value="Glutamyl-Q tRNA(Asp) synthetase"/>
    <property type="match status" value="1"/>
</dbReference>
<dbReference type="InterPro" id="IPR014729">
    <property type="entry name" value="Rossmann-like_a/b/a_fold"/>
</dbReference>
<dbReference type="GO" id="GO:0006424">
    <property type="term" value="P:glutamyl-tRNA aminoacylation"/>
    <property type="evidence" value="ECO:0007669"/>
    <property type="project" value="InterPro"/>
</dbReference>
<keyword evidence="2 7" id="KW-0479">Metal-binding</keyword>
<dbReference type="EC" id="6.1.1.-" evidence="7"/>
<dbReference type="InterPro" id="IPR020058">
    <property type="entry name" value="Glu/Gln-tRNA-synth_Ib_cat-dom"/>
</dbReference>
<dbReference type="PANTHER" id="PTHR43311:SF1">
    <property type="entry name" value="GLUTAMYL-Q TRNA(ASP) SYNTHETASE"/>
    <property type="match status" value="1"/>
</dbReference>
<dbReference type="GO" id="GO:0008270">
    <property type="term" value="F:zinc ion binding"/>
    <property type="evidence" value="ECO:0007669"/>
    <property type="project" value="UniProtKB-UniRule"/>
</dbReference>
<dbReference type="NCBIfam" id="TIGR03838">
    <property type="entry name" value="queuosine_YadB"/>
    <property type="match status" value="1"/>
</dbReference>
<accession>A0A4S4APQ5</accession>
<comment type="cofactor">
    <cofactor evidence="7">
        <name>Zn(2+)</name>
        <dbReference type="ChEBI" id="CHEBI:29105"/>
    </cofactor>
    <text evidence="7">Binds 1 zinc ion per subunit.</text>
</comment>
<feature type="binding site" evidence="7">
    <location>
        <begin position="11"/>
        <end position="15"/>
    </location>
    <ligand>
        <name>L-glutamate</name>
        <dbReference type="ChEBI" id="CHEBI:29985"/>
    </ligand>
</feature>
<keyword evidence="4 7" id="KW-0862">Zinc</keyword>
<comment type="similarity">
    <text evidence="7">Belongs to the class-I aminoacyl-tRNA synthetase family. GluQ subfamily.</text>
</comment>
<dbReference type="GO" id="GO:0006400">
    <property type="term" value="P:tRNA modification"/>
    <property type="evidence" value="ECO:0007669"/>
    <property type="project" value="InterPro"/>
</dbReference>
<keyword evidence="3 7" id="KW-0547">Nucleotide-binding</keyword>
<evidence type="ECO:0000313" key="11">
    <source>
        <dbReference type="Proteomes" id="UP000307956"/>
    </source>
</evidence>
<comment type="function">
    <text evidence="7">Catalyzes the tRNA-independent activation of glutamate in presence of ATP and the subsequent transfer of glutamate onto a tRNA(Asp). Glutamate is transferred on the 2-amino-5-(4,5-dihydroxy-2-cyclopenten-1-yl) moiety of the queuosine in the wobble position of the QUC anticodon.</text>
</comment>
<dbReference type="Pfam" id="PF00749">
    <property type="entry name" value="tRNA-synt_1c"/>
    <property type="match status" value="1"/>
</dbReference>
<dbReference type="GO" id="GO:0004818">
    <property type="term" value="F:glutamate-tRNA ligase activity"/>
    <property type="evidence" value="ECO:0007669"/>
    <property type="project" value="TreeGrafter"/>
</dbReference>
<feature type="binding site" evidence="7">
    <location>
        <position position="198"/>
    </location>
    <ligand>
        <name>L-glutamate</name>
        <dbReference type="ChEBI" id="CHEBI:29985"/>
    </ligand>
</feature>
<feature type="binding site" evidence="7">
    <location>
        <position position="105"/>
    </location>
    <ligand>
        <name>Zn(2+)</name>
        <dbReference type="ChEBI" id="CHEBI:29105"/>
    </ligand>
</feature>
<comment type="caution">
    <text evidence="10">The sequence shown here is derived from an EMBL/GenBank/DDBJ whole genome shotgun (WGS) entry which is preliminary data.</text>
</comment>
<feature type="binding site" evidence="7">
    <location>
        <position position="123"/>
    </location>
    <ligand>
        <name>Zn(2+)</name>
        <dbReference type="ChEBI" id="CHEBI:29105"/>
    </ligand>
</feature>
<dbReference type="GO" id="GO:0005829">
    <property type="term" value="C:cytosol"/>
    <property type="evidence" value="ECO:0007669"/>
    <property type="project" value="TreeGrafter"/>
</dbReference>
<dbReference type="NCBIfam" id="NF004314">
    <property type="entry name" value="PRK05710.1-3"/>
    <property type="match status" value="1"/>
</dbReference>
<dbReference type="PANTHER" id="PTHR43311">
    <property type="entry name" value="GLUTAMATE--TRNA LIGASE"/>
    <property type="match status" value="1"/>
</dbReference>
<evidence type="ECO:0000313" key="10">
    <source>
        <dbReference type="EMBL" id="THF61238.1"/>
    </source>
</evidence>
<proteinExistence type="inferred from homology"/>
<protein>
    <recommendedName>
        <fullName evidence="7">Glutamyl-Q tRNA(Asp) synthetase</fullName>
        <shortName evidence="7">Glu-Q-RSs</shortName>
        <ecNumber evidence="7">6.1.1.-</ecNumber>
    </recommendedName>
</protein>
<evidence type="ECO:0000256" key="1">
    <source>
        <dbReference type="ARBA" id="ARBA00022598"/>
    </source>
</evidence>
<gene>
    <name evidence="7" type="primary">gluQ</name>
    <name evidence="10" type="ORF">E6O51_10470</name>
</gene>
<evidence type="ECO:0000256" key="7">
    <source>
        <dbReference type="HAMAP-Rule" id="MF_01428"/>
    </source>
</evidence>
<dbReference type="OrthoDB" id="9807503at2"/>
<feature type="binding site" evidence="7">
    <location>
        <position position="127"/>
    </location>
    <ligand>
        <name>Zn(2+)</name>
        <dbReference type="ChEBI" id="CHEBI:29105"/>
    </ligand>
</feature>
<evidence type="ECO:0000256" key="3">
    <source>
        <dbReference type="ARBA" id="ARBA00022741"/>
    </source>
</evidence>
<dbReference type="InterPro" id="IPR049940">
    <property type="entry name" value="GluQ/Sye"/>
</dbReference>
<evidence type="ECO:0000256" key="5">
    <source>
        <dbReference type="ARBA" id="ARBA00022840"/>
    </source>
</evidence>
<reference evidence="10 11" key="1">
    <citation type="submission" date="2019-04" db="EMBL/GenBank/DDBJ databases">
        <title>Azoarcus rhizosphaerae sp. nov. isolated from rhizosphere of Ficus religiosa.</title>
        <authorList>
            <person name="Lin S.-Y."/>
            <person name="Hameed A."/>
            <person name="Hsu Y.-H."/>
            <person name="Young C.-C."/>
        </authorList>
    </citation>
    <scope>NUCLEOTIDE SEQUENCE [LARGE SCALE GENOMIC DNA]</scope>
    <source>
        <strain evidence="10 11">CC-YHH848</strain>
    </source>
</reference>
<feature type="binding site" evidence="7">
    <location>
        <position position="47"/>
    </location>
    <ligand>
        <name>L-glutamate</name>
        <dbReference type="ChEBI" id="CHEBI:29985"/>
    </ligand>
</feature>
<feature type="domain" description="Glutamyl/glutaminyl-tRNA synthetase class Ib catalytic" evidence="9">
    <location>
        <begin position="11"/>
        <end position="248"/>
    </location>
</feature>
<feature type="binding site" evidence="7">
    <location>
        <position position="103"/>
    </location>
    <ligand>
        <name>Zn(2+)</name>
        <dbReference type="ChEBI" id="CHEBI:29105"/>
    </ligand>
</feature>
<dbReference type="PRINTS" id="PR00987">
    <property type="entry name" value="TRNASYNTHGLU"/>
</dbReference>
<dbReference type="RefSeq" id="WP_136384943.1">
    <property type="nucleotide sequence ID" value="NZ_SSOD01000007.1"/>
</dbReference>
<dbReference type="Proteomes" id="UP000307956">
    <property type="component" value="Unassembled WGS sequence"/>
</dbReference>
<keyword evidence="11" id="KW-1185">Reference proteome</keyword>
<dbReference type="AlphaFoldDB" id="A0A4S4APQ5"/>
<feature type="short sequence motif" description="'KMSKS' region" evidence="7">
    <location>
        <begin position="236"/>
        <end position="240"/>
    </location>
</feature>
<evidence type="ECO:0000256" key="6">
    <source>
        <dbReference type="ARBA" id="ARBA00023146"/>
    </source>
</evidence>
<organism evidence="10 11">
    <name type="scientific">Pseudothauera rhizosphaerae</name>
    <dbReference type="NCBI Taxonomy" id="2565932"/>
    <lineage>
        <taxon>Bacteria</taxon>
        <taxon>Pseudomonadati</taxon>
        <taxon>Pseudomonadota</taxon>
        <taxon>Betaproteobacteria</taxon>
        <taxon>Rhodocyclales</taxon>
        <taxon>Zoogloeaceae</taxon>
        <taxon>Pseudothauera</taxon>
    </lineage>
</organism>
<dbReference type="Gene3D" id="3.40.50.620">
    <property type="entry name" value="HUPs"/>
    <property type="match status" value="1"/>
</dbReference>
<feature type="binding site" evidence="7">
    <location>
        <position position="180"/>
    </location>
    <ligand>
        <name>L-glutamate</name>
        <dbReference type="ChEBI" id="CHEBI:29985"/>
    </ligand>
</feature>
<evidence type="ECO:0000256" key="2">
    <source>
        <dbReference type="ARBA" id="ARBA00022723"/>
    </source>
</evidence>
<dbReference type="HAMAP" id="MF_01428">
    <property type="entry name" value="Glu_Q_tRNA_synth"/>
    <property type="match status" value="1"/>
</dbReference>
<evidence type="ECO:0000256" key="4">
    <source>
        <dbReference type="ARBA" id="ARBA00022833"/>
    </source>
</evidence>
<evidence type="ECO:0000259" key="9">
    <source>
        <dbReference type="Pfam" id="PF00749"/>
    </source>
</evidence>
<keyword evidence="8" id="KW-0648">Protein biosynthesis</keyword>
<keyword evidence="5 7" id="KW-0067">ATP-binding</keyword>
<dbReference type="NCBIfam" id="NF004313">
    <property type="entry name" value="PRK05710.1-2"/>
    <property type="match status" value="1"/>
</dbReference>
<feature type="short sequence motif" description="'HIGH' region" evidence="7">
    <location>
        <begin position="14"/>
        <end position="24"/>
    </location>
</feature>
<dbReference type="GO" id="GO:0005524">
    <property type="term" value="F:ATP binding"/>
    <property type="evidence" value="ECO:0007669"/>
    <property type="project" value="UniProtKB-KW"/>
</dbReference>
<feature type="binding site" evidence="7">
    <location>
        <position position="239"/>
    </location>
    <ligand>
        <name>ATP</name>
        <dbReference type="ChEBI" id="CHEBI:30616"/>
    </ligand>
</feature>
<evidence type="ECO:0000256" key="8">
    <source>
        <dbReference type="RuleBase" id="RU363037"/>
    </source>
</evidence>
<sequence length="302" mass="32712">MNSSATPYVGRFAPSPTGPLHFGSLVAATGSWLDARSRDGRWLLRIEDLDVPRCVPGAAEDILRTLERFGFDWDGEPVWQSRRQDAYAAALARLKAQGAVYPCACTRRELADSALARDGSHVYPGTCRNGLPPGRSARAWRVKAEGAVVFDDAVQGRQEEDLAREAGDFIVLRADGLYAYQLAVVVDDAEAGVSHVVRGADLLESTGRQVCLQRLLGHPTPHYAHLPVATNAAGEKLSKQTLARAVDELAPGAALVAALRFLGQNPPSGLERAPLAELWQWARAHWVLAAVPRLRHLPAPEL</sequence>
<keyword evidence="1 7" id="KW-0436">Ligase</keyword>
<name>A0A4S4APQ5_9RHOO</name>